<dbReference type="AlphaFoldDB" id="A0A2N4TRD8"/>
<dbReference type="CDD" id="cd02440">
    <property type="entry name" value="AdoMet_MTases"/>
    <property type="match status" value="1"/>
</dbReference>
<protein>
    <submittedName>
        <fullName evidence="1">Methyltransferase type 12</fullName>
    </submittedName>
</protein>
<evidence type="ECO:0000313" key="2">
    <source>
        <dbReference type="Proteomes" id="UP000234456"/>
    </source>
</evidence>
<dbReference type="RefSeq" id="WP_102065400.1">
    <property type="nucleotide sequence ID" value="NZ_PKQE01000002.1"/>
</dbReference>
<reference evidence="1 2" key="1">
    <citation type="submission" date="2017-12" db="EMBL/GenBank/DDBJ databases">
        <title>Draft genome sequence of Ralstonia pickettii 52.</title>
        <authorList>
            <person name="Zheng B."/>
        </authorList>
    </citation>
    <scope>NUCLEOTIDE SEQUENCE [LARGE SCALE GENOMIC DNA]</scope>
    <source>
        <strain evidence="1 2">52</strain>
    </source>
</reference>
<keyword evidence="1" id="KW-0489">Methyltransferase</keyword>
<keyword evidence="1" id="KW-0808">Transferase</keyword>
<gene>
    <name evidence="1" type="ORF">C0Q88_09885</name>
</gene>
<evidence type="ECO:0000313" key="1">
    <source>
        <dbReference type="EMBL" id="PLC42282.1"/>
    </source>
</evidence>
<name>A0A2N4TRD8_RALPI</name>
<dbReference type="GO" id="GO:0032259">
    <property type="term" value="P:methylation"/>
    <property type="evidence" value="ECO:0007669"/>
    <property type="project" value="UniProtKB-KW"/>
</dbReference>
<dbReference type="Pfam" id="PF13489">
    <property type="entry name" value="Methyltransf_23"/>
    <property type="match status" value="1"/>
</dbReference>
<dbReference type="EMBL" id="PKQE01000002">
    <property type="protein sequence ID" value="PLC42282.1"/>
    <property type="molecule type" value="Genomic_DNA"/>
</dbReference>
<proteinExistence type="predicted"/>
<dbReference type="GO" id="GO:0008168">
    <property type="term" value="F:methyltransferase activity"/>
    <property type="evidence" value="ECO:0007669"/>
    <property type="project" value="UniProtKB-KW"/>
</dbReference>
<dbReference type="Proteomes" id="UP000234456">
    <property type="component" value="Unassembled WGS sequence"/>
</dbReference>
<organism evidence="1 2">
    <name type="scientific">Ralstonia pickettii</name>
    <name type="common">Burkholderia pickettii</name>
    <dbReference type="NCBI Taxonomy" id="329"/>
    <lineage>
        <taxon>Bacteria</taxon>
        <taxon>Pseudomonadati</taxon>
        <taxon>Pseudomonadota</taxon>
        <taxon>Betaproteobacteria</taxon>
        <taxon>Burkholderiales</taxon>
        <taxon>Burkholderiaceae</taxon>
        <taxon>Ralstonia</taxon>
    </lineage>
</organism>
<dbReference type="PANTHER" id="PTHR43861">
    <property type="entry name" value="TRANS-ACONITATE 2-METHYLTRANSFERASE-RELATED"/>
    <property type="match status" value="1"/>
</dbReference>
<accession>A0A2N4TRD8</accession>
<dbReference type="InterPro" id="IPR029063">
    <property type="entry name" value="SAM-dependent_MTases_sf"/>
</dbReference>
<dbReference type="SUPFAM" id="SSF53335">
    <property type="entry name" value="S-adenosyl-L-methionine-dependent methyltransferases"/>
    <property type="match status" value="1"/>
</dbReference>
<dbReference type="Gene3D" id="3.40.50.150">
    <property type="entry name" value="Vaccinia Virus protein VP39"/>
    <property type="match status" value="1"/>
</dbReference>
<sequence length="395" mass="43703">MTQGALPCNVCQQPLAEPIYRAAPQSSLSSLRRAMDGTLEVFCCAACGHIQTAELCDNGSFYDTEYDILVNSEEEDQIYAVENGQKIFRADHQVATFQRKLALQGALHEGARVVDFGCAKSATMRLLKQQRPDVNVHLFDISDRYVGFWEKFLSPGQWATYTIPPAWQRSFDVVSSFFSLEHIPDLTTALRNIHGLLRDGGVLYAIVPNTFTNSVDFLVADHVNHFTHTSLQTLLANHGFDLLEADAQSHRGAFVVTAVRRPGDSKVAPVLDAQALADTQSAARKLAHFWQQASSHLTDFETQHGSAPAVIYGAGFYGAYTASNLQQPHALRAFVDQNPYLQGSSLAGKPVVALDSIPDEVEVVYLAVNPVIADEVRHTVEAAYPNRFRYFRFQP</sequence>
<dbReference type="OrthoDB" id="9792690at2"/>
<comment type="caution">
    <text evidence="1">The sequence shown here is derived from an EMBL/GenBank/DDBJ whole genome shotgun (WGS) entry which is preliminary data.</text>
</comment>